<keyword evidence="6" id="KW-1133">Transmembrane helix</keyword>
<dbReference type="STRING" id="1802603.A3F35_00820"/>
<keyword evidence="3" id="KW-0520">NAD</keyword>
<keyword evidence="6" id="KW-0812">Transmembrane</keyword>
<evidence type="ECO:0000259" key="7">
    <source>
        <dbReference type="Pfam" id="PF01370"/>
    </source>
</evidence>
<evidence type="ECO:0000256" key="5">
    <source>
        <dbReference type="SAM" id="Coils"/>
    </source>
</evidence>
<gene>
    <name evidence="8" type="ORF">A3F35_00820</name>
</gene>
<evidence type="ECO:0000256" key="1">
    <source>
        <dbReference type="ARBA" id="ARBA00001911"/>
    </source>
</evidence>
<evidence type="ECO:0000256" key="4">
    <source>
        <dbReference type="ARBA" id="ARBA00023239"/>
    </source>
</evidence>
<evidence type="ECO:0000256" key="3">
    <source>
        <dbReference type="ARBA" id="ARBA00023027"/>
    </source>
</evidence>
<dbReference type="SUPFAM" id="SSF51735">
    <property type="entry name" value="NAD(P)-binding Rossmann-fold domains"/>
    <property type="match status" value="1"/>
</dbReference>
<reference evidence="8 9" key="1">
    <citation type="journal article" date="2016" name="Nat. Commun.">
        <title>Thousands of microbial genomes shed light on interconnected biogeochemical processes in an aquifer system.</title>
        <authorList>
            <person name="Anantharaman K."/>
            <person name="Brown C.T."/>
            <person name="Hug L.A."/>
            <person name="Sharon I."/>
            <person name="Castelle C.J."/>
            <person name="Probst A.J."/>
            <person name="Thomas B.C."/>
            <person name="Singh A."/>
            <person name="Wilkins M.J."/>
            <person name="Karaoz U."/>
            <person name="Brodie E.L."/>
            <person name="Williams K.H."/>
            <person name="Hubbard S.S."/>
            <person name="Banfield J.F."/>
        </authorList>
    </citation>
    <scope>NUCLEOTIDE SEQUENCE [LARGE SCALE GENOMIC DNA]</scope>
</reference>
<feature type="domain" description="NAD-dependent epimerase/dehydratase" evidence="7">
    <location>
        <begin position="16"/>
        <end position="252"/>
    </location>
</feature>
<organism evidence="8 9">
    <name type="scientific">Candidatus Woykebacteria bacterium RIFCSPHIGHO2_12_FULL_45_10</name>
    <dbReference type="NCBI Taxonomy" id="1802603"/>
    <lineage>
        <taxon>Bacteria</taxon>
        <taxon>Candidatus Woykeibacteriota</taxon>
    </lineage>
</organism>
<comment type="caution">
    <text evidence="8">The sequence shown here is derived from an EMBL/GenBank/DDBJ whole genome shotgun (WGS) entry which is preliminary data.</text>
</comment>
<dbReference type="GO" id="GO:0048040">
    <property type="term" value="F:UDP-glucuronate decarboxylase activity"/>
    <property type="evidence" value="ECO:0007669"/>
    <property type="project" value="TreeGrafter"/>
</dbReference>
<proteinExistence type="predicted"/>
<dbReference type="Proteomes" id="UP000178068">
    <property type="component" value="Unassembled WGS sequence"/>
</dbReference>
<comment type="cofactor">
    <cofactor evidence="1">
        <name>NAD(+)</name>
        <dbReference type="ChEBI" id="CHEBI:57540"/>
    </cofactor>
</comment>
<accession>A0A1G1WR51</accession>
<feature type="coiled-coil region" evidence="5">
    <location>
        <begin position="473"/>
        <end position="507"/>
    </location>
</feature>
<evidence type="ECO:0000256" key="6">
    <source>
        <dbReference type="SAM" id="Phobius"/>
    </source>
</evidence>
<sequence>MTAEPKKSSARGELTALVAGGAGFIGSYLCEALLTQGYRVYCLDNLTSGSKENIKDLLTKQNFHFVEADITTNVDVLAGFGVLDVVFHLAALEEGATSDLSLETLLVNSAGTRNLLELAKKFKSKFILVSSGEIYQGSFSSNNFKNFFGGAGQEATLTQHEAKRFAEALTVEYFKKYQLPASIVRVSDVYGPRMNLKTNSDLARLIQAAQEKEKLVIKGDGLATLNPTYITDAVFGILKAAQGNYPGEIFNVISSEKTTLTGLAETLRLVAGDLEIVHEDSASKIDFPPSPLDLESTRERLKWTSKVSLAEGLSSTVQTSSQGVPAKMVDLAPETKVSETKEERRVSHQSRNYLRVAIFCVSLLLIVFTTLIPLGSFIFQERLAVDKLSSAYTNLEADKREEAALLADSAQKTNQSSQKSLNNVRWLFQIFGQRGALRADEQLLFGSENTIVGVRLLAQVEKAIVEAAAESDKEAATSHLREAKQYLDEASQNLDLAGANLEAINKKSLTAFLGSSLDKLRQIDEKAAKNALSTSTSLAATLEKIEAASTAP</sequence>
<dbReference type="GO" id="GO:0042732">
    <property type="term" value="P:D-xylose metabolic process"/>
    <property type="evidence" value="ECO:0007669"/>
    <property type="project" value="InterPro"/>
</dbReference>
<dbReference type="InterPro" id="IPR001509">
    <property type="entry name" value="Epimerase_deHydtase"/>
</dbReference>
<dbReference type="Gene3D" id="3.40.50.720">
    <property type="entry name" value="NAD(P)-binding Rossmann-like Domain"/>
    <property type="match status" value="1"/>
</dbReference>
<dbReference type="PANTHER" id="PTHR43078:SF6">
    <property type="entry name" value="UDP-GLUCURONIC ACID DECARBOXYLASE 1"/>
    <property type="match status" value="1"/>
</dbReference>
<keyword evidence="4" id="KW-0456">Lyase</keyword>
<evidence type="ECO:0000313" key="9">
    <source>
        <dbReference type="Proteomes" id="UP000178068"/>
    </source>
</evidence>
<dbReference type="Pfam" id="PF01370">
    <property type="entry name" value="Epimerase"/>
    <property type="match status" value="1"/>
</dbReference>
<name>A0A1G1WR51_9BACT</name>
<dbReference type="AlphaFoldDB" id="A0A1G1WR51"/>
<protein>
    <recommendedName>
        <fullName evidence="7">NAD-dependent epimerase/dehydratase domain-containing protein</fullName>
    </recommendedName>
</protein>
<evidence type="ECO:0000256" key="2">
    <source>
        <dbReference type="ARBA" id="ARBA00022793"/>
    </source>
</evidence>
<dbReference type="PANTHER" id="PTHR43078">
    <property type="entry name" value="UDP-GLUCURONIC ACID DECARBOXYLASE-RELATED"/>
    <property type="match status" value="1"/>
</dbReference>
<dbReference type="EMBL" id="MHCZ01000016">
    <property type="protein sequence ID" value="OGY30041.1"/>
    <property type="molecule type" value="Genomic_DNA"/>
</dbReference>
<dbReference type="GO" id="GO:0070403">
    <property type="term" value="F:NAD+ binding"/>
    <property type="evidence" value="ECO:0007669"/>
    <property type="project" value="InterPro"/>
</dbReference>
<evidence type="ECO:0000313" key="8">
    <source>
        <dbReference type="EMBL" id="OGY30041.1"/>
    </source>
</evidence>
<dbReference type="InterPro" id="IPR044516">
    <property type="entry name" value="UXS-like"/>
</dbReference>
<dbReference type="InterPro" id="IPR036291">
    <property type="entry name" value="NAD(P)-bd_dom_sf"/>
</dbReference>
<dbReference type="GO" id="GO:0005737">
    <property type="term" value="C:cytoplasm"/>
    <property type="evidence" value="ECO:0007669"/>
    <property type="project" value="TreeGrafter"/>
</dbReference>
<keyword evidence="5" id="KW-0175">Coiled coil</keyword>
<keyword evidence="6" id="KW-0472">Membrane</keyword>
<keyword evidence="2" id="KW-0210">Decarboxylase</keyword>
<feature type="transmembrane region" description="Helical" evidence="6">
    <location>
        <begin position="353"/>
        <end position="379"/>
    </location>
</feature>